<keyword evidence="2" id="KW-0812">Transmembrane</keyword>
<feature type="transmembrane region" description="Helical" evidence="2">
    <location>
        <begin position="93"/>
        <end position="114"/>
    </location>
</feature>
<sequence>MEHTQLLRDEQSEPFLALDEYSSDSIITHLPRIFSVLRDRDEQRYGEFCTTMIYQLQEQAPKPSSNNQNMDLAYYFLYLAKLLVLHLEPQLQGFWTVSNIILALAPSLSSYILFSPIDLSTSKRLSLVYSVPIFVFIRSCLTGWAHVYIAVATCPNLDSLEYKSRSAVLLYSTLLPAAKSGVEKQQSNRQQQHPICRNAARVSMIECVALLGVSISAKWCFDPCYVLFLIVTTISSRMYVAVKYYKNHGLNAMNDAKDEAVAARKASSASSADVHEAGTSLASIPSSQRSGDTNGGH</sequence>
<keyword evidence="2" id="KW-0472">Membrane</keyword>
<feature type="compositionally biased region" description="Polar residues" evidence="1">
    <location>
        <begin position="280"/>
        <end position="297"/>
    </location>
</feature>
<dbReference type="Proteomes" id="UP000756921">
    <property type="component" value="Unassembled WGS sequence"/>
</dbReference>
<organism evidence="3 4">
    <name type="scientific">Paraphaeosphaeria minitans</name>
    <dbReference type="NCBI Taxonomy" id="565426"/>
    <lineage>
        <taxon>Eukaryota</taxon>
        <taxon>Fungi</taxon>
        <taxon>Dikarya</taxon>
        <taxon>Ascomycota</taxon>
        <taxon>Pezizomycotina</taxon>
        <taxon>Dothideomycetes</taxon>
        <taxon>Pleosporomycetidae</taxon>
        <taxon>Pleosporales</taxon>
        <taxon>Massarineae</taxon>
        <taxon>Didymosphaeriaceae</taxon>
        <taxon>Paraphaeosphaeria</taxon>
    </lineage>
</organism>
<evidence type="ECO:0000256" key="2">
    <source>
        <dbReference type="SAM" id="Phobius"/>
    </source>
</evidence>
<keyword evidence="4" id="KW-1185">Reference proteome</keyword>
<proteinExistence type="predicted"/>
<feature type="region of interest" description="Disordered" evidence="1">
    <location>
        <begin position="267"/>
        <end position="297"/>
    </location>
</feature>
<keyword evidence="2" id="KW-1133">Transmembrane helix</keyword>
<name>A0A9P6KPA8_9PLEO</name>
<accession>A0A9P6KPA8</accession>
<reference evidence="3" key="1">
    <citation type="journal article" date="2020" name="Mol. Plant Microbe Interact.">
        <title>Genome Sequence of the Biocontrol Agent Coniothyrium minitans strain Conio (IMI 134523).</title>
        <authorList>
            <person name="Patel D."/>
            <person name="Shittu T.A."/>
            <person name="Baroncelli R."/>
            <person name="Muthumeenakshi S."/>
            <person name="Osborne T.H."/>
            <person name="Janganan T.K."/>
            <person name="Sreenivasaprasad S."/>
        </authorList>
    </citation>
    <scope>NUCLEOTIDE SEQUENCE</scope>
    <source>
        <strain evidence="3">Conio</strain>
    </source>
</reference>
<dbReference type="EMBL" id="WJXW01000008">
    <property type="protein sequence ID" value="KAF9733825.1"/>
    <property type="molecule type" value="Genomic_DNA"/>
</dbReference>
<gene>
    <name evidence="3" type="ORF">PMIN01_08168</name>
</gene>
<feature type="transmembrane region" description="Helical" evidence="2">
    <location>
        <begin position="225"/>
        <end position="245"/>
    </location>
</feature>
<evidence type="ECO:0000256" key="1">
    <source>
        <dbReference type="SAM" id="MobiDB-lite"/>
    </source>
</evidence>
<comment type="caution">
    <text evidence="3">The sequence shown here is derived from an EMBL/GenBank/DDBJ whole genome shotgun (WGS) entry which is preliminary data.</text>
</comment>
<evidence type="ECO:0000313" key="3">
    <source>
        <dbReference type="EMBL" id="KAF9733825.1"/>
    </source>
</evidence>
<protein>
    <submittedName>
        <fullName evidence="3">Uncharacterized protein</fullName>
    </submittedName>
</protein>
<evidence type="ECO:0000313" key="4">
    <source>
        <dbReference type="Proteomes" id="UP000756921"/>
    </source>
</evidence>
<dbReference type="AlphaFoldDB" id="A0A9P6KPA8"/>
<feature type="transmembrane region" description="Helical" evidence="2">
    <location>
        <begin position="126"/>
        <end position="150"/>
    </location>
</feature>